<comment type="caution">
    <text evidence="1">The sequence shown here is derived from an EMBL/GenBank/DDBJ whole genome shotgun (WGS) entry which is preliminary data.</text>
</comment>
<dbReference type="AlphaFoldDB" id="A0A853A281"/>
<evidence type="ECO:0000313" key="2">
    <source>
        <dbReference type="Proteomes" id="UP000567795"/>
    </source>
</evidence>
<sequence>MSGIRLAAPYLDTGADQLSFALGLPAREALAVAEVRAGGLTVQLRLLGASHQVIAGPVCETVACLPGRPGWLPEAVNEEIGGWKYRFTARIDTYPPQEFGDRAQWLREGLDGRPDALCGIFPGSPDAVTALVVESDAGVAWRTWHAYPQTRQIVTTHTRLEAR</sequence>
<protein>
    <recommendedName>
        <fullName evidence="3">DUF2617 family protein</fullName>
    </recommendedName>
</protein>
<name>A0A853A281_9ACTN</name>
<dbReference type="InterPro" id="IPR024486">
    <property type="entry name" value="DUF2617"/>
</dbReference>
<dbReference type="Proteomes" id="UP000567795">
    <property type="component" value="Unassembled WGS sequence"/>
</dbReference>
<reference evidence="1 2" key="1">
    <citation type="submission" date="2020-07" db="EMBL/GenBank/DDBJ databases">
        <title>Sequencing the genomes of 1000 actinobacteria strains.</title>
        <authorList>
            <person name="Klenk H.-P."/>
        </authorList>
    </citation>
    <scope>NUCLEOTIDE SEQUENCE [LARGE SCALE GENOMIC DNA]</scope>
    <source>
        <strain evidence="1 2">DSM 42178</strain>
    </source>
</reference>
<evidence type="ECO:0008006" key="3">
    <source>
        <dbReference type="Google" id="ProtNLM"/>
    </source>
</evidence>
<dbReference type="RefSeq" id="WP_179813424.1">
    <property type="nucleotide sequence ID" value="NZ_JACBZD010000001.1"/>
</dbReference>
<keyword evidence="2" id="KW-1185">Reference proteome</keyword>
<proteinExistence type="predicted"/>
<gene>
    <name evidence="1" type="ORF">FHU37_001491</name>
</gene>
<evidence type="ECO:0000313" key="1">
    <source>
        <dbReference type="EMBL" id="NYI04548.1"/>
    </source>
</evidence>
<organism evidence="1 2">
    <name type="scientific">Allostreptomyces psammosilenae</name>
    <dbReference type="NCBI Taxonomy" id="1892865"/>
    <lineage>
        <taxon>Bacteria</taxon>
        <taxon>Bacillati</taxon>
        <taxon>Actinomycetota</taxon>
        <taxon>Actinomycetes</taxon>
        <taxon>Kitasatosporales</taxon>
        <taxon>Streptomycetaceae</taxon>
        <taxon>Allostreptomyces</taxon>
    </lineage>
</organism>
<dbReference type="Pfam" id="PF10936">
    <property type="entry name" value="DUF2617"/>
    <property type="match status" value="1"/>
</dbReference>
<dbReference type="EMBL" id="JACBZD010000001">
    <property type="protein sequence ID" value="NYI04548.1"/>
    <property type="molecule type" value="Genomic_DNA"/>
</dbReference>
<accession>A0A853A281</accession>